<comment type="caution">
    <text evidence="4">The sequence shown here is derived from an EMBL/GenBank/DDBJ whole genome shotgun (WGS) entry which is preliminary data.</text>
</comment>
<evidence type="ECO:0000259" key="3">
    <source>
        <dbReference type="Pfam" id="PF24729"/>
    </source>
</evidence>
<feature type="domain" description="Acb2/Tad1 hairpin" evidence="3">
    <location>
        <begin position="33"/>
        <end position="94"/>
    </location>
</feature>
<organism evidence="4">
    <name type="scientific">marine sediment metagenome</name>
    <dbReference type="NCBI Taxonomy" id="412755"/>
    <lineage>
        <taxon>unclassified sequences</taxon>
        <taxon>metagenomes</taxon>
        <taxon>ecological metagenomes</taxon>
    </lineage>
</organism>
<protein>
    <recommendedName>
        <fullName evidence="3">Acb2/Tad1 hairpin domain-containing protein</fullName>
    </recommendedName>
</protein>
<dbReference type="InterPro" id="IPR056098">
    <property type="entry name" value="Acb2/Tad1_hairpin"/>
</dbReference>
<evidence type="ECO:0000256" key="1">
    <source>
        <dbReference type="ARBA" id="ARBA00022741"/>
    </source>
</evidence>
<dbReference type="AlphaFoldDB" id="A0A0F9DMF2"/>
<proteinExistence type="predicted"/>
<keyword evidence="1" id="KW-0547">Nucleotide-binding</keyword>
<gene>
    <name evidence="4" type="ORF">LCGC14_2180550</name>
</gene>
<evidence type="ECO:0000313" key="4">
    <source>
        <dbReference type="EMBL" id="KKL62898.1"/>
    </source>
</evidence>
<name>A0A0F9DMF2_9ZZZZ</name>
<evidence type="ECO:0000256" key="2">
    <source>
        <dbReference type="SAM" id="MobiDB-lite"/>
    </source>
</evidence>
<dbReference type="Pfam" id="PF24729">
    <property type="entry name" value="Acb2_Tad1_hairpin"/>
    <property type="match status" value="1"/>
</dbReference>
<reference evidence="4" key="1">
    <citation type="journal article" date="2015" name="Nature">
        <title>Complex archaea that bridge the gap between prokaryotes and eukaryotes.</title>
        <authorList>
            <person name="Spang A."/>
            <person name="Saw J.H."/>
            <person name="Jorgensen S.L."/>
            <person name="Zaremba-Niedzwiedzka K."/>
            <person name="Martijn J."/>
            <person name="Lind A.E."/>
            <person name="van Eijk R."/>
            <person name="Schleper C."/>
            <person name="Guy L."/>
            <person name="Ettema T.J."/>
        </authorList>
    </citation>
    <scope>NUCLEOTIDE SEQUENCE</scope>
</reference>
<feature type="region of interest" description="Disordered" evidence="2">
    <location>
        <begin position="1"/>
        <end position="44"/>
    </location>
</feature>
<accession>A0A0F9DMF2</accession>
<dbReference type="EMBL" id="LAZR01028346">
    <property type="protein sequence ID" value="KKL62898.1"/>
    <property type="molecule type" value="Genomic_DNA"/>
</dbReference>
<sequence length="108" mass="11838">MNAIKGCIVQNRNDADENPAGGSVSGTGLSITWQDGPLGRGDDRMAPNGAFVETVISAAKQRIEYYNEGQFACRENSIAITKLDEALLWLNKRTVDREEREVEGTHQA</sequence>